<evidence type="ECO:0000256" key="4">
    <source>
        <dbReference type="ARBA" id="ARBA00022960"/>
    </source>
</evidence>
<feature type="active site" description="Proton donor/acceptor" evidence="7">
    <location>
        <position position="242"/>
    </location>
</feature>
<evidence type="ECO:0000259" key="9">
    <source>
        <dbReference type="PROSITE" id="PS52029"/>
    </source>
</evidence>
<dbReference type="CDD" id="cd16913">
    <property type="entry name" value="YkuD_like"/>
    <property type="match status" value="1"/>
</dbReference>
<keyword evidence="3" id="KW-0808">Transferase</keyword>
<feature type="domain" description="L,D-TPase catalytic" evidence="9">
    <location>
        <begin position="149"/>
        <end position="284"/>
    </location>
</feature>
<comment type="pathway">
    <text evidence="1 7">Cell wall biogenesis; peptidoglycan biosynthesis.</text>
</comment>
<keyword evidence="11" id="KW-1185">Reference proteome</keyword>
<keyword evidence="8" id="KW-0732">Signal</keyword>
<dbReference type="Pfam" id="PF24125">
    <property type="entry name" value="Cds6_C"/>
    <property type="match status" value="1"/>
</dbReference>
<protein>
    <recommendedName>
        <fullName evidence="9">L,D-TPase catalytic domain-containing protein</fullName>
    </recommendedName>
</protein>
<dbReference type="PANTHER" id="PTHR36699">
    <property type="entry name" value="LD-TRANSPEPTIDASE"/>
    <property type="match status" value="1"/>
</dbReference>
<evidence type="ECO:0000256" key="2">
    <source>
        <dbReference type="ARBA" id="ARBA00005992"/>
    </source>
</evidence>
<comment type="caution">
    <text evidence="10">The sequence shown here is derived from an EMBL/GenBank/DDBJ whole genome shotgun (WGS) entry which is preliminary data.</text>
</comment>
<evidence type="ECO:0000313" key="10">
    <source>
        <dbReference type="EMBL" id="GIZ53856.1"/>
    </source>
</evidence>
<evidence type="ECO:0000256" key="6">
    <source>
        <dbReference type="ARBA" id="ARBA00023316"/>
    </source>
</evidence>
<gene>
    <name evidence="10" type="ORF">NCCP691_38700</name>
</gene>
<dbReference type="SUPFAM" id="SSF141523">
    <property type="entry name" value="L,D-transpeptidase catalytic domain-like"/>
    <property type="match status" value="1"/>
</dbReference>
<evidence type="ECO:0000256" key="7">
    <source>
        <dbReference type="PROSITE-ProRule" id="PRU01373"/>
    </source>
</evidence>
<dbReference type="PANTHER" id="PTHR36699:SF1">
    <property type="entry name" value="L,D-TRANSPEPTIDASE YAFK-RELATED"/>
    <property type="match status" value="1"/>
</dbReference>
<comment type="similarity">
    <text evidence="2">Belongs to the YkuD family.</text>
</comment>
<name>A0ABQ4QA39_9BURK</name>
<evidence type="ECO:0000256" key="5">
    <source>
        <dbReference type="ARBA" id="ARBA00022984"/>
    </source>
</evidence>
<feature type="active site" description="Nucleophile" evidence="7">
    <location>
        <position position="259"/>
    </location>
</feature>
<accession>A0ABQ4QA39</accession>
<sequence>MLRFPITFPFLSPRPGKAARALLLSMACLLSVSGTAGAGPRDRDDKPDPEALLIEVYKELGANNLRAAQEKADRLVEAYPNFRLGHLVRGDLLLMHTRPVKVLGAVDGPEDKLKNLRAEAMQRLRFLRERPDPNLVPRVVLQMRADQKHVLLVDAKRSRLFVYRHEGGQLKFVTDYYVSQGKLGINKLKEGDQKTPVGVYYITSHLPDSRLPEFYGTGALPINYPNEWDKLNGRSGSGIWLHGTPPDSYSRPPLSSDGCVVLTNPDLEKLAESVEIGKTPVVIAESIEFVGKLRWENDRQLAARLVENWRRDVESLVPSRVLANYSRDFKSERGEDLKTWFNKPQQSVLRNVRKLEVKLRDTTHFFYPGRSDMIVSTFTQETTIGKNTSSIRKRQYWEKEAGQWKIIYELTL</sequence>
<evidence type="ECO:0000256" key="3">
    <source>
        <dbReference type="ARBA" id="ARBA00022679"/>
    </source>
</evidence>
<reference evidence="10 11" key="1">
    <citation type="journal article" date="2022" name="Int. J. Syst. Evol. Microbiol.">
        <title>Noviherbaspirillum aridicola sp. nov., isolated from an arid soil in Pakistan.</title>
        <authorList>
            <person name="Khan I.U."/>
            <person name="Saqib M."/>
            <person name="Amin A."/>
            <person name="Hussain F."/>
            <person name="Li L."/>
            <person name="Liu Y.H."/>
            <person name="Fang B.Z."/>
            <person name="Ahmed I."/>
            <person name="Li W.J."/>
        </authorList>
    </citation>
    <scope>NUCLEOTIDE SEQUENCE [LARGE SCALE GENOMIC DNA]</scope>
    <source>
        <strain evidence="10 11">NCCP-691</strain>
    </source>
</reference>
<dbReference type="Pfam" id="PF03734">
    <property type="entry name" value="YkuD"/>
    <property type="match status" value="1"/>
</dbReference>
<dbReference type="InterPro" id="IPR056203">
    <property type="entry name" value="Cds6_C"/>
</dbReference>
<dbReference type="InterPro" id="IPR005490">
    <property type="entry name" value="LD_TPept_cat_dom"/>
</dbReference>
<dbReference type="Proteomes" id="UP000887222">
    <property type="component" value="Unassembled WGS sequence"/>
</dbReference>
<keyword evidence="4 7" id="KW-0133">Cell shape</keyword>
<keyword evidence="6 7" id="KW-0961">Cell wall biogenesis/degradation</keyword>
<organism evidence="10 11">
    <name type="scientific">Noviherbaspirillum aridicola</name>
    <dbReference type="NCBI Taxonomy" id="2849687"/>
    <lineage>
        <taxon>Bacteria</taxon>
        <taxon>Pseudomonadati</taxon>
        <taxon>Pseudomonadota</taxon>
        <taxon>Betaproteobacteria</taxon>
        <taxon>Burkholderiales</taxon>
        <taxon>Oxalobacteraceae</taxon>
        <taxon>Noviherbaspirillum</taxon>
    </lineage>
</organism>
<dbReference type="PROSITE" id="PS52029">
    <property type="entry name" value="LD_TPASE"/>
    <property type="match status" value="1"/>
</dbReference>
<proteinExistence type="inferred from homology"/>
<evidence type="ECO:0000313" key="11">
    <source>
        <dbReference type="Proteomes" id="UP000887222"/>
    </source>
</evidence>
<evidence type="ECO:0000256" key="1">
    <source>
        <dbReference type="ARBA" id="ARBA00004752"/>
    </source>
</evidence>
<evidence type="ECO:0000256" key="8">
    <source>
        <dbReference type="SAM" id="SignalP"/>
    </source>
</evidence>
<dbReference type="EMBL" id="BPMK01000021">
    <property type="protein sequence ID" value="GIZ53856.1"/>
    <property type="molecule type" value="Genomic_DNA"/>
</dbReference>
<dbReference type="InterPro" id="IPR038063">
    <property type="entry name" value="Transpep_catalytic_dom"/>
</dbReference>
<feature type="chain" id="PRO_5045203733" description="L,D-TPase catalytic domain-containing protein" evidence="8">
    <location>
        <begin position="39"/>
        <end position="412"/>
    </location>
</feature>
<dbReference type="Gene3D" id="2.40.440.10">
    <property type="entry name" value="L,D-transpeptidase catalytic domain-like"/>
    <property type="match status" value="1"/>
</dbReference>
<keyword evidence="5 7" id="KW-0573">Peptidoglycan synthesis</keyword>
<feature type="signal peptide" evidence="8">
    <location>
        <begin position="1"/>
        <end position="38"/>
    </location>
</feature>
<dbReference type="RefSeq" id="WP_220810269.1">
    <property type="nucleotide sequence ID" value="NZ_BPMK01000021.1"/>
</dbReference>